<evidence type="ECO:0000313" key="2">
    <source>
        <dbReference type="Proteomes" id="UP000828941"/>
    </source>
</evidence>
<dbReference type="Proteomes" id="UP000828941">
    <property type="component" value="Chromosome 14"/>
</dbReference>
<accession>A0ACB9KJN5</accession>
<sequence length="401" mass="44674">MGNPSQNWVILSIILFLAFSTYSDASAKTKSKLKSAVFYFPKVELSPGISSNKFYYDVKFPRGHIALKNFNGELVDEEGNSIPLYEAYLHHWVLAKYHQPINSTSIDDIVPVRNAGVCRGNVLPQYFGLGAETRKTDTYIPNPFGIEIGNPAEIPVGYEEKWAINLHVIDTRDVKDKWGCVECRCDLYNVRRNANGQPLAPGYKGGLQCCTDNAQCRLKEGYKGYNRTVYFKYTVEWVDLPDNSIIPLRIYISDVIDTVKISNDSNGLNVTHNCLIEYDIESCNTTHKNGSGCVNVTKTNFPMKRGGYVIYGVAHQHAWGVGSTLYGQDGRVLCTSLPKYGKGKEAGNEEGYVVGMTACYPQPGSVKIMDGETLTLVFNYSNSKSHTGLMGPFHFMIAEQL</sequence>
<gene>
    <name evidence="1" type="ORF">L6164_037229</name>
</gene>
<name>A0ACB9KJN5_BAUVA</name>
<keyword evidence="2" id="KW-1185">Reference proteome</keyword>
<evidence type="ECO:0000313" key="1">
    <source>
        <dbReference type="EMBL" id="KAI4297335.1"/>
    </source>
</evidence>
<dbReference type="EMBL" id="CM039439">
    <property type="protein sequence ID" value="KAI4297335.1"/>
    <property type="molecule type" value="Genomic_DNA"/>
</dbReference>
<comment type="caution">
    <text evidence="1">The sequence shown here is derived from an EMBL/GenBank/DDBJ whole genome shotgun (WGS) entry which is preliminary data.</text>
</comment>
<reference evidence="1 2" key="1">
    <citation type="journal article" date="2022" name="DNA Res.">
        <title>Chromosomal-level genome assembly of the orchid tree Bauhinia variegata (Leguminosae; Cercidoideae) supports the allotetraploid origin hypothesis of Bauhinia.</title>
        <authorList>
            <person name="Zhong Y."/>
            <person name="Chen Y."/>
            <person name="Zheng D."/>
            <person name="Pang J."/>
            <person name="Liu Y."/>
            <person name="Luo S."/>
            <person name="Meng S."/>
            <person name="Qian L."/>
            <person name="Wei D."/>
            <person name="Dai S."/>
            <person name="Zhou R."/>
        </authorList>
    </citation>
    <scope>NUCLEOTIDE SEQUENCE [LARGE SCALE GENOMIC DNA]</scope>
    <source>
        <strain evidence="1">BV-YZ2020</strain>
    </source>
</reference>
<organism evidence="1 2">
    <name type="scientific">Bauhinia variegata</name>
    <name type="common">Purple orchid tree</name>
    <name type="synonym">Phanera variegata</name>
    <dbReference type="NCBI Taxonomy" id="167791"/>
    <lineage>
        <taxon>Eukaryota</taxon>
        <taxon>Viridiplantae</taxon>
        <taxon>Streptophyta</taxon>
        <taxon>Embryophyta</taxon>
        <taxon>Tracheophyta</taxon>
        <taxon>Spermatophyta</taxon>
        <taxon>Magnoliopsida</taxon>
        <taxon>eudicotyledons</taxon>
        <taxon>Gunneridae</taxon>
        <taxon>Pentapetalae</taxon>
        <taxon>rosids</taxon>
        <taxon>fabids</taxon>
        <taxon>Fabales</taxon>
        <taxon>Fabaceae</taxon>
        <taxon>Cercidoideae</taxon>
        <taxon>Cercideae</taxon>
        <taxon>Bauhiniinae</taxon>
        <taxon>Bauhinia</taxon>
    </lineage>
</organism>
<protein>
    <submittedName>
        <fullName evidence="1">Uncharacterized protein</fullName>
    </submittedName>
</protein>
<proteinExistence type="predicted"/>